<name>A0A9X2ACG2_9BACL</name>
<dbReference type="PRINTS" id="PR00039">
    <property type="entry name" value="HTHLYSR"/>
</dbReference>
<evidence type="ECO:0000256" key="1">
    <source>
        <dbReference type="ARBA" id="ARBA00009437"/>
    </source>
</evidence>
<evidence type="ECO:0000313" key="6">
    <source>
        <dbReference type="EMBL" id="MCI0184118.1"/>
    </source>
</evidence>
<evidence type="ECO:0000256" key="4">
    <source>
        <dbReference type="ARBA" id="ARBA00023163"/>
    </source>
</evidence>
<evidence type="ECO:0000259" key="5">
    <source>
        <dbReference type="PROSITE" id="PS50931"/>
    </source>
</evidence>
<proteinExistence type="inferred from homology"/>
<dbReference type="InterPro" id="IPR000847">
    <property type="entry name" value="LysR_HTH_N"/>
</dbReference>
<keyword evidence="7" id="KW-1185">Reference proteome</keyword>
<dbReference type="FunFam" id="1.10.10.10:FF:000001">
    <property type="entry name" value="LysR family transcriptional regulator"/>
    <property type="match status" value="1"/>
</dbReference>
<evidence type="ECO:0000256" key="3">
    <source>
        <dbReference type="ARBA" id="ARBA00023125"/>
    </source>
</evidence>
<dbReference type="Proteomes" id="UP001139263">
    <property type="component" value="Unassembled WGS sequence"/>
</dbReference>
<protein>
    <submittedName>
        <fullName evidence="6">HTH-type transcriptional regulator CysL</fullName>
    </submittedName>
</protein>
<evidence type="ECO:0000313" key="7">
    <source>
        <dbReference type="Proteomes" id="UP001139263"/>
    </source>
</evidence>
<dbReference type="InterPro" id="IPR036390">
    <property type="entry name" value="WH_DNA-bd_sf"/>
</dbReference>
<dbReference type="SUPFAM" id="SSF46785">
    <property type="entry name" value="Winged helix' DNA-binding domain"/>
    <property type="match status" value="1"/>
</dbReference>
<dbReference type="AlphaFoldDB" id="A0A9X2ACG2"/>
<dbReference type="Gene3D" id="3.40.190.290">
    <property type="match status" value="1"/>
</dbReference>
<evidence type="ECO:0000256" key="2">
    <source>
        <dbReference type="ARBA" id="ARBA00023015"/>
    </source>
</evidence>
<dbReference type="InterPro" id="IPR005119">
    <property type="entry name" value="LysR_subst-bd"/>
</dbReference>
<accession>A0A9X2ACG2</accession>
<sequence>MNPFEPWRTLVTVVDEKSVSKAALKLRISQPAVSQQLKQLENLYRTPLFIRGHRGLSLTEAGRTLYEEALQIIIHIDRSFELVENCSNRLAGTLAIGASMTIAEYVVPSALRRFRSVRPQVKVKLTTGNTDDIGRGITDGDLLLGLVEAPLYDTRLIQEPFLTDELGVVIPTWHSLRTRTSVALTELQNDRLLIRESGSGTRSVFEAALKMEGLDLRNFSIFLETNNPQTLKSLVESGYGISIMSKWAVRKELNMDQLAFVPIESKAAARNFSIVWHQSHSDDQLVQAFCEELRQLNHAELG</sequence>
<keyword evidence="4" id="KW-0804">Transcription</keyword>
<feature type="domain" description="HTH lysR-type" evidence="5">
    <location>
        <begin position="1"/>
        <end position="59"/>
    </location>
</feature>
<comment type="caution">
    <text evidence="6">The sequence shown here is derived from an EMBL/GenBank/DDBJ whole genome shotgun (WGS) entry which is preliminary data.</text>
</comment>
<dbReference type="Pfam" id="PF00126">
    <property type="entry name" value="HTH_1"/>
    <property type="match status" value="1"/>
</dbReference>
<keyword evidence="3" id="KW-0238">DNA-binding</keyword>
<comment type="similarity">
    <text evidence="1">Belongs to the LysR transcriptional regulatory family.</text>
</comment>
<dbReference type="EMBL" id="JALBUF010000008">
    <property type="protein sequence ID" value="MCI0184118.1"/>
    <property type="molecule type" value="Genomic_DNA"/>
</dbReference>
<keyword evidence="2" id="KW-0805">Transcription regulation</keyword>
<dbReference type="PANTHER" id="PTHR30126:SF39">
    <property type="entry name" value="HTH-TYPE TRANSCRIPTIONAL REGULATOR CYSL"/>
    <property type="match status" value="1"/>
</dbReference>
<dbReference type="InterPro" id="IPR036388">
    <property type="entry name" value="WH-like_DNA-bd_sf"/>
</dbReference>
<organism evidence="6 7">
    <name type="scientific">Sulfoacidibacillus ferrooxidans</name>
    <dbReference type="NCBI Taxonomy" id="2005001"/>
    <lineage>
        <taxon>Bacteria</taxon>
        <taxon>Bacillati</taxon>
        <taxon>Bacillota</taxon>
        <taxon>Bacilli</taxon>
        <taxon>Bacillales</taxon>
        <taxon>Alicyclobacillaceae</taxon>
        <taxon>Sulfoacidibacillus</taxon>
    </lineage>
</organism>
<reference evidence="6" key="1">
    <citation type="submission" date="2022-03" db="EMBL/GenBank/DDBJ databases">
        <title>Draft Genome Sequence of Firmicute Strain S0AB, a Heterotrophic Iron/Sulfur-Oxidizing Extreme Acidophile.</title>
        <authorList>
            <person name="Vergara E."/>
            <person name="Pakostova E."/>
            <person name="Johnson D.B."/>
            <person name="Holmes D.S."/>
        </authorList>
    </citation>
    <scope>NUCLEOTIDE SEQUENCE</scope>
    <source>
        <strain evidence="6">S0AB</strain>
    </source>
</reference>
<gene>
    <name evidence="6" type="primary">cysL_1</name>
    <name evidence="6" type="ORF">MM817_02413</name>
</gene>
<dbReference type="GO" id="GO:0000976">
    <property type="term" value="F:transcription cis-regulatory region binding"/>
    <property type="evidence" value="ECO:0007669"/>
    <property type="project" value="TreeGrafter"/>
</dbReference>
<dbReference type="Gene3D" id="1.10.10.10">
    <property type="entry name" value="Winged helix-like DNA-binding domain superfamily/Winged helix DNA-binding domain"/>
    <property type="match status" value="1"/>
</dbReference>
<dbReference type="PROSITE" id="PS50931">
    <property type="entry name" value="HTH_LYSR"/>
    <property type="match status" value="1"/>
</dbReference>
<dbReference type="PANTHER" id="PTHR30126">
    <property type="entry name" value="HTH-TYPE TRANSCRIPTIONAL REGULATOR"/>
    <property type="match status" value="1"/>
</dbReference>
<dbReference type="Pfam" id="PF03466">
    <property type="entry name" value="LysR_substrate"/>
    <property type="match status" value="1"/>
</dbReference>
<dbReference type="RefSeq" id="WP_241715404.1">
    <property type="nucleotide sequence ID" value="NZ_JALBUF010000008.1"/>
</dbReference>
<dbReference type="SUPFAM" id="SSF53850">
    <property type="entry name" value="Periplasmic binding protein-like II"/>
    <property type="match status" value="1"/>
</dbReference>
<dbReference type="GO" id="GO:0003700">
    <property type="term" value="F:DNA-binding transcription factor activity"/>
    <property type="evidence" value="ECO:0007669"/>
    <property type="project" value="InterPro"/>
</dbReference>